<dbReference type="PANTHER" id="PTHR30441">
    <property type="entry name" value="DUF748 DOMAIN-CONTAINING PROTEIN"/>
    <property type="match status" value="1"/>
</dbReference>
<evidence type="ECO:0000313" key="3">
    <source>
        <dbReference type="EMBL" id="KIQ31561.1"/>
    </source>
</evidence>
<dbReference type="GO" id="GO:0090313">
    <property type="term" value="P:regulation of protein targeting to membrane"/>
    <property type="evidence" value="ECO:0007669"/>
    <property type="project" value="TreeGrafter"/>
</dbReference>
<reference evidence="3 4" key="1">
    <citation type="submission" date="2014-12" db="EMBL/GenBank/DDBJ databases">
        <title>16Stimator: statistical estimation of ribosomal gene copy numbers from draft genome assemblies.</title>
        <authorList>
            <person name="Perisin M.A."/>
            <person name="Vetter M."/>
            <person name="Gilbert J.A."/>
            <person name="Bergelson J."/>
        </authorList>
    </citation>
    <scope>NUCLEOTIDE SEQUENCE [LARGE SCALE GENOMIC DNA]</scope>
    <source>
        <strain evidence="3 4">MEDvA23</strain>
    </source>
</reference>
<evidence type="ECO:0000259" key="2">
    <source>
        <dbReference type="Pfam" id="PF05170"/>
    </source>
</evidence>
<comment type="caution">
    <text evidence="3">The sequence shown here is derived from an EMBL/GenBank/DDBJ whole genome shotgun (WGS) entry which is preliminary data.</text>
</comment>
<accession>A0A0D0MGZ0</accession>
<dbReference type="GO" id="GO:0005886">
    <property type="term" value="C:plasma membrane"/>
    <property type="evidence" value="ECO:0007669"/>
    <property type="project" value="TreeGrafter"/>
</dbReference>
<organism evidence="3 4">
    <name type="scientific">Variovorax paradoxus</name>
    <dbReference type="NCBI Taxonomy" id="34073"/>
    <lineage>
        <taxon>Bacteria</taxon>
        <taxon>Pseudomonadati</taxon>
        <taxon>Pseudomonadota</taxon>
        <taxon>Betaproteobacteria</taxon>
        <taxon>Burkholderiales</taxon>
        <taxon>Comamonadaceae</taxon>
        <taxon>Variovorax</taxon>
    </lineage>
</organism>
<gene>
    <name evidence="3" type="ORF">RT97_14885</name>
</gene>
<evidence type="ECO:0000256" key="1">
    <source>
        <dbReference type="SAM" id="MobiDB-lite"/>
    </source>
</evidence>
<dbReference type="Pfam" id="PF05170">
    <property type="entry name" value="AsmA"/>
    <property type="match status" value="2"/>
</dbReference>
<protein>
    <submittedName>
        <fullName evidence="3">Membrane assembly protein AsmA</fullName>
    </submittedName>
</protein>
<dbReference type="AlphaFoldDB" id="A0A0D0MGZ0"/>
<sequence>MATNILGSRPLWQKLLASLVLLFVALLIVLMFFPWDVLREPINRYVSEKTGRKFEITRRLDVDLGWRSATVKFDGIEFANPSWARDPYLVKADRAEFDIRIWPLVASNIVIPRLALFSPTLGLQMEQDGRRTWAFGKDTSDAGTVPSIGLMQIDSGAIDFLAKHLGVDLHADVNYDTSLGSMPLSFRIKGRYKGQPLTADGRTGNVLQINAAGAPPFPLEIDAAAGQTKLKASGTVAELAGLDGIDAKFQLKGQTLGALFPLLGIALPQTSPYALSGDLSKRGTLWQVAGLKGKLGLSDIAGDMKFDQAPQVPHLVGDLRSKVMDMDDLGPLIGLPPTARSASAVEGVAPPPSITQVKRPAGAKVLPTAPLDFERLRAMNADVKYTADRIKNVREIPLDRGSVQVKLKDGVLTLDPLDLGVGGGKLAGAIRIDASKNPADIRASLDLRGMQLARLFPKLETTGNSVGRLDGRLNLSGSGNSVATWLGGSSGDVAVLAGRGQFGNLLPVFATLVGGDIIKFLLRGDRNVELRCAAVAFDVNKGLMTGRTLVVDTTNAVFTATGQASLANETLDFIVRPEPKSKNILSLRTPLVVGGTFGAPSGGVEVAPLAGRGLAALALGAINPLLALAATIETGPGQDADCKDVVSEANKPSPGAAAQGAARAKGAKQP</sequence>
<dbReference type="EMBL" id="JXQQ01000031">
    <property type="protein sequence ID" value="KIQ31561.1"/>
    <property type="molecule type" value="Genomic_DNA"/>
</dbReference>
<feature type="compositionally biased region" description="Low complexity" evidence="1">
    <location>
        <begin position="655"/>
        <end position="670"/>
    </location>
</feature>
<dbReference type="InterPro" id="IPR052894">
    <property type="entry name" value="AsmA-related"/>
</dbReference>
<dbReference type="InterPro" id="IPR007844">
    <property type="entry name" value="AsmA"/>
</dbReference>
<dbReference type="OrthoDB" id="5749006at2"/>
<dbReference type="RefSeq" id="WP_042579569.1">
    <property type="nucleotide sequence ID" value="NZ_JXQQ01000031.1"/>
</dbReference>
<feature type="domain" description="AsmA" evidence="2">
    <location>
        <begin position="16"/>
        <end position="137"/>
    </location>
</feature>
<name>A0A0D0MGZ0_VARPD</name>
<dbReference type="Proteomes" id="UP000032067">
    <property type="component" value="Unassembled WGS sequence"/>
</dbReference>
<feature type="domain" description="AsmA" evidence="2">
    <location>
        <begin position="188"/>
        <end position="547"/>
    </location>
</feature>
<dbReference type="PANTHER" id="PTHR30441:SF9">
    <property type="entry name" value="ASMA FAMILY PROTEIN YHJG"/>
    <property type="match status" value="1"/>
</dbReference>
<feature type="region of interest" description="Disordered" evidence="1">
    <location>
        <begin position="643"/>
        <end position="670"/>
    </location>
</feature>
<evidence type="ECO:0000313" key="4">
    <source>
        <dbReference type="Proteomes" id="UP000032067"/>
    </source>
</evidence>
<proteinExistence type="predicted"/>